<dbReference type="PANTHER" id="PTHR43099:SF5">
    <property type="entry name" value="HLYC_CORC FAMILY TRANSPORTER"/>
    <property type="match status" value="1"/>
</dbReference>
<dbReference type="InterPro" id="IPR005170">
    <property type="entry name" value="Transptr-assoc_dom"/>
</dbReference>
<dbReference type="InterPro" id="IPR002550">
    <property type="entry name" value="CNNM"/>
</dbReference>
<evidence type="ECO:0000256" key="10">
    <source>
        <dbReference type="SAM" id="Phobius"/>
    </source>
</evidence>
<organism evidence="13 14">
    <name type="scientific">Dokdonella fugitiva</name>
    <dbReference type="NCBI Taxonomy" id="328517"/>
    <lineage>
        <taxon>Bacteria</taxon>
        <taxon>Pseudomonadati</taxon>
        <taxon>Pseudomonadota</taxon>
        <taxon>Gammaproteobacteria</taxon>
        <taxon>Lysobacterales</taxon>
        <taxon>Rhodanobacteraceae</taxon>
        <taxon>Dokdonella</taxon>
    </lineage>
</organism>
<dbReference type="InterPro" id="IPR044751">
    <property type="entry name" value="Ion_transp-like_CBS"/>
</dbReference>
<keyword evidence="5 9" id="KW-1133">Transmembrane helix</keyword>
<feature type="transmembrane region" description="Helical" evidence="10">
    <location>
        <begin position="6"/>
        <end position="29"/>
    </location>
</feature>
<reference evidence="13 14" key="1">
    <citation type="journal article" date="2015" name="Stand. Genomic Sci.">
        <title>Genomic Encyclopedia of Bacterial and Archaeal Type Strains, Phase III: the genomes of soil and plant-associated and newly described type strains.</title>
        <authorList>
            <person name="Whitman W.B."/>
            <person name="Woyke T."/>
            <person name="Klenk H.P."/>
            <person name="Zhou Y."/>
            <person name="Lilburn T.G."/>
            <person name="Beck B.J."/>
            <person name="De Vos P."/>
            <person name="Vandamme P."/>
            <person name="Eisen J.A."/>
            <person name="Garrity G."/>
            <person name="Hugenholtz P."/>
            <person name="Kyrpides N.C."/>
        </authorList>
    </citation>
    <scope>NUCLEOTIDE SEQUENCE [LARGE SCALE GENOMIC DNA]</scope>
    <source>
        <strain evidence="13 14">A3</strain>
    </source>
</reference>
<evidence type="ECO:0000256" key="4">
    <source>
        <dbReference type="ARBA" id="ARBA00022737"/>
    </source>
</evidence>
<dbReference type="Pfam" id="PF00571">
    <property type="entry name" value="CBS"/>
    <property type="match status" value="2"/>
</dbReference>
<feature type="domain" description="CBS" evidence="11">
    <location>
        <begin position="223"/>
        <end position="282"/>
    </location>
</feature>
<dbReference type="RefSeq" id="WP_131994567.1">
    <property type="nucleotide sequence ID" value="NZ_SLWQ01000002.1"/>
</dbReference>
<proteinExistence type="predicted"/>
<dbReference type="PROSITE" id="PS51371">
    <property type="entry name" value="CBS"/>
    <property type="match status" value="2"/>
</dbReference>
<dbReference type="InterPro" id="IPR036318">
    <property type="entry name" value="FAD-bd_PCMH-like_sf"/>
</dbReference>
<dbReference type="Pfam" id="PF01595">
    <property type="entry name" value="CNNM"/>
    <property type="match status" value="1"/>
</dbReference>
<evidence type="ECO:0000259" key="12">
    <source>
        <dbReference type="PROSITE" id="PS51846"/>
    </source>
</evidence>
<dbReference type="SUPFAM" id="SSF54631">
    <property type="entry name" value="CBS-domain pair"/>
    <property type="match status" value="1"/>
</dbReference>
<accession>A0A4R2IE28</accession>
<feature type="transmembrane region" description="Helical" evidence="10">
    <location>
        <begin position="102"/>
        <end position="124"/>
    </location>
</feature>
<evidence type="ECO:0000256" key="5">
    <source>
        <dbReference type="ARBA" id="ARBA00022989"/>
    </source>
</evidence>
<dbReference type="Gene3D" id="3.30.465.10">
    <property type="match status" value="1"/>
</dbReference>
<dbReference type="CDD" id="cd04590">
    <property type="entry name" value="CBS_pair_CorC_HlyC_assoc"/>
    <property type="match status" value="1"/>
</dbReference>
<dbReference type="SUPFAM" id="SSF56176">
    <property type="entry name" value="FAD-binding/transporter-associated domain-like"/>
    <property type="match status" value="1"/>
</dbReference>
<dbReference type="InterPro" id="IPR016169">
    <property type="entry name" value="FAD-bd_PCMH_sub2"/>
</dbReference>
<dbReference type="PANTHER" id="PTHR43099">
    <property type="entry name" value="UPF0053 PROTEIN YRKA"/>
    <property type="match status" value="1"/>
</dbReference>
<dbReference type="OrthoDB" id="9798188at2"/>
<dbReference type="PROSITE" id="PS51846">
    <property type="entry name" value="CNNM"/>
    <property type="match status" value="1"/>
</dbReference>
<dbReference type="AlphaFoldDB" id="A0A4R2IE28"/>
<dbReference type="Pfam" id="PF03471">
    <property type="entry name" value="CorC_HlyC"/>
    <property type="match status" value="1"/>
</dbReference>
<feature type="domain" description="CBS" evidence="11">
    <location>
        <begin position="287"/>
        <end position="344"/>
    </location>
</feature>
<dbReference type="InterPro" id="IPR046342">
    <property type="entry name" value="CBS_dom_sf"/>
</dbReference>
<name>A0A4R2IE28_9GAMM</name>
<dbReference type="InterPro" id="IPR051676">
    <property type="entry name" value="UPF0053_domain"/>
</dbReference>
<evidence type="ECO:0000256" key="1">
    <source>
        <dbReference type="ARBA" id="ARBA00004651"/>
    </source>
</evidence>
<keyword evidence="6 8" id="KW-0129">CBS domain</keyword>
<evidence type="ECO:0000256" key="8">
    <source>
        <dbReference type="PROSITE-ProRule" id="PRU00703"/>
    </source>
</evidence>
<feature type="domain" description="CNNM transmembrane" evidence="12">
    <location>
        <begin position="1"/>
        <end position="203"/>
    </location>
</feature>
<sequence length="443" mass="48843">MLQNLLYVGAALLLVLLNGFFVAAEFALVKLRQTQAATLAASQGWRGRLLADVHGRLDAYLSACQLGITLASLGLGWIGEPAFARLLEPLFARLGIGPETTAVVALVIAFTLISYLHIVLGELAPKSMAIRRPERYSLFTAAPLYAFYWLMYPAIWLLNASANRMLALFGLGAAGHADDEHHYSREELRLIVHAKHASRAGEEYSMMQNALDLPELVVGDVLRTRDQLASLRDGMDREAVLAEFRRTRYSRYPWFEADGDRVRGVLHMKDLLGAMAEHGDATDLVALLRPPILLPLHAPVLDVLKRFRTGDTHLALGIEESGRVAGFFTLEDILEVLVGDIEDEHARSGGSLAPRPKGAEFTISGGTPIYRLERLLERDIDAPADVNSVGGLIIHRLERLPLEGETLAFDGFDLTVRTMQGARAKTILVQPRITDTNDRKDSQ</sequence>
<gene>
    <name evidence="13" type="ORF">EV148_102199</name>
</gene>
<keyword evidence="2" id="KW-1003">Cell membrane</keyword>
<evidence type="ECO:0000256" key="9">
    <source>
        <dbReference type="PROSITE-ProRule" id="PRU01193"/>
    </source>
</evidence>
<evidence type="ECO:0000256" key="2">
    <source>
        <dbReference type="ARBA" id="ARBA00022475"/>
    </source>
</evidence>
<keyword evidence="4" id="KW-0677">Repeat</keyword>
<dbReference type="Gene3D" id="3.10.580.10">
    <property type="entry name" value="CBS-domain"/>
    <property type="match status" value="1"/>
</dbReference>
<keyword evidence="14" id="KW-1185">Reference proteome</keyword>
<dbReference type="SMART" id="SM01091">
    <property type="entry name" value="CorC_HlyC"/>
    <property type="match status" value="1"/>
</dbReference>
<evidence type="ECO:0000313" key="14">
    <source>
        <dbReference type="Proteomes" id="UP000294862"/>
    </source>
</evidence>
<evidence type="ECO:0000259" key="11">
    <source>
        <dbReference type="PROSITE" id="PS51371"/>
    </source>
</evidence>
<protein>
    <submittedName>
        <fullName evidence="13">CBS domain containing-hemolysin-like protein</fullName>
    </submittedName>
</protein>
<comment type="subcellular location">
    <subcellularLocation>
        <location evidence="1">Cell membrane</location>
        <topology evidence="1">Multi-pass membrane protein</topology>
    </subcellularLocation>
</comment>
<keyword evidence="7 9" id="KW-0472">Membrane</keyword>
<feature type="transmembrane region" description="Helical" evidence="10">
    <location>
        <begin position="136"/>
        <end position="158"/>
    </location>
</feature>
<dbReference type="Proteomes" id="UP000294862">
    <property type="component" value="Unassembled WGS sequence"/>
</dbReference>
<evidence type="ECO:0000256" key="7">
    <source>
        <dbReference type="ARBA" id="ARBA00023136"/>
    </source>
</evidence>
<dbReference type="GO" id="GO:0005886">
    <property type="term" value="C:plasma membrane"/>
    <property type="evidence" value="ECO:0007669"/>
    <property type="project" value="UniProtKB-SubCell"/>
</dbReference>
<evidence type="ECO:0000313" key="13">
    <source>
        <dbReference type="EMBL" id="TCO41848.1"/>
    </source>
</evidence>
<evidence type="ECO:0000256" key="3">
    <source>
        <dbReference type="ARBA" id="ARBA00022692"/>
    </source>
</evidence>
<comment type="caution">
    <text evidence="13">The sequence shown here is derived from an EMBL/GenBank/DDBJ whole genome shotgun (WGS) entry which is preliminary data.</text>
</comment>
<keyword evidence="3 9" id="KW-0812">Transmembrane</keyword>
<dbReference type="InterPro" id="IPR000644">
    <property type="entry name" value="CBS_dom"/>
</dbReference>
<evidence type="ECO:0000256" key="6">
    <source>
        <dbReference type="ARBA" id="ARBA00023122"/>
    </source>
</evidence>
<dbReference type="GO" id="GO:0050660">
    <property type="term" value="F:flavin adenine dinucleotide binding"/>
    <property type="evidence" value="ECO:0007669"/>
    <property type="project" value="InterPro"/>
</dbReference>
<dbReference type="EMBL" id="SLWQ01000002">
    <property type="protein sequence ID" value="TCO41848.1"/>
    <property type="molecule type" value="Genomic_DNA"/>
</dbReference>